<proteinExistence type="inferred from homology"/>
<dbReference type="GO" id="GO:0005524">
    <property type="term" value="F:ATP binding"/>
    <property type="evidence" value="ECO:0007669"/>
    <property type="project" value="UniProtKB-KW"/>
</dbReference>
<dbReference type="EC" id="7.6.2.11" evidence="7"/>
<dbReference type="Proteomes" id="UP000248627">
    <property type="component" value="Unassembled WGS sequence"/>
</dbReference>
<dbReference type="Pfam" id="PF08402">
    <property type="entry name" value="TOBE_2"/>
    <property type="match status" value="1"/>
</dbReference>
<sequence>MARDTPAGDLRLAHLTKTFGAFTAVDDLSLTIAQGSFFALLGASGCGKTTTLRMIAGLEQPTSGQVLLGDRDIARLRPYKRPVNTVFQSYALFPHLDIFENVAFGLRRRGIRKVDEEVRRMLSLVQLDGYERRRPAQLSGGQQQRVALARALINHPQLLLLDEPLGALDLKLRRQMQIELKRIQSEVGITFLHVTHDQEEAMWMADTVAVMNAGRIEQLGAPTDIYEYPATPFVANFLGQSNLIEAEVTGQDGDDLLLTGHGSRFATPRDRARAHAGGVWLGVRPEKLHLVTEVGAVPAGRNAVSGVLTDICYAGVSTEFLLRTSWGQELSVFTANSDPDAGLVPGTQVTAHWHPRHSFVLPRGGENETPSGDREPERIEAAT</sequence>
<dbReference type="InterPro" id="IPR027417">
    <property type="entry name" value="P-loop_NTPase"/>
</dbReference>
<dbReference type="InterPro" id="IPR017871">
    <property type="entry name" value="ABC_transporter-like_CS"/>
</dbReference>
<keyword evidence="4 7" id="KW-0067">ATP-binding</keyword>
<dbReference type="GO" id="GO:0016887">
    <property type="term" value="F:ATP hydrolysis activity"/>
    <property type="evidence" value="ECO:0007669"/>
    <property type="project" value="InterPro"/>
</dbReference>
<dbReference type="InterPro" id="IPR003593">
    <property type="entry name" value="AAA+_ATPase"/>
</dbReference>
<feature type="domain" description="ABC transporter" evidence="9">
    <location>
        <begin position="10"/>
        <end position="238"/>
    </location>
</feature>
<keyword evidence="11" id="KW-1185">Reference proteome</keyword>
<evidence type="ECO:0000313" key="10">
    <source>
        <dbReference type="EMBL" id="PZF86399.1"/>
    </source>
</evidence>
<accession>A0A2W2CDV7</accession>
<dbReference type="PANTHER" id="PTHR42781:SF4">
    <property type="entry name" value="SPERMIDINE_PUTRESCINE IMPORT ATP-BINDING PROTEIN POTA"/>
    <property type="match status" value="1"/>
</dbReference>
<evidence type="ECO:0000256" key="5">
    <source>
        <dbReference type="ARBA" id="ARBA00022967"/>
    </source>
</evidence>
<dbReference type="RefSeq" id="WP_111246226.1">
    <property type="nucleotide sequence ID" value="NZ_POTX01000314.1"/>
</dbReference>
<feature type="region of interest" description="Disordered" evidence="8">
    <location>
        <begin position="358"/>
        <end position="383"/>
    </location>
</feature>
<name>A0A2W2CDV7_9ACTN</name>
<keyword evidence="2 7" id="KW-1003">Cell membrane</keyword>
<dbReference type="PROSITE" id="PS50893">
    <property type="entry name" value="ABC_TRANSPORTER_2"/>
    <property type="match status" value="1"/>
</dbReference>
<keyword evidence="5 7" id="KW-1278">Translocase</keyword>
<dbReference type="AlphaFoldDB" id="A0A2W2CDV7"/>
<dbReference type="InterPro" id="IPR003439">
    <property type="entry name" value="ABC_transporter-like_ATP-bd"/>
</dbReference>
<evidence type="ECO:0000256" key="7">
    <source>
        <dbReference type="RuleBase" id="RU364083"/>
    </source>
</evidence>
<evidence type="ECO:0000259" key="9">
    <source>
        <dbReference type="PROSITE" id="PS50893"/>
    </source>
</evidence>
<dbReference type="PROSITE" id="PS00211">
    <property type="entry name" value="ABC_TRANSPORTER_1"/>
    <property type="match status" value="1"/>
</dbReference>
<dbReference type="InterPro" id="IPR013611">
    <property type="entry name" value="Transp-assoc_OB_typ2"/>
</dbReference>
<evidence type="ECO:0000313" key="11">
    <source>
        <dbReference type="Proteomes" id="UP000248627"/>
    </source>
</evidence>
<dbReference type="InterPro" id="IPR017879">
    <property type="entry name" value="PotA_ATP-bd"/>
</dbReference>
<organism evidence="10 11">
    <name type="scientific">Micromonospora endophytica</name>
    <dbReference type="NCBI Taxonomy" id="515350"/>
    <lineage>
        <taxon>Bacteria</taxon>
        <taxon>Bacillati</taxon>
        <taxon>Actinomycetota</taxon>
        <taxon>Actinomycetes</taxon>
        <taxon>Micromonosporales</taxon>
        <taxon>Micromonosporaceae</taxon>
        <taxon>Micromonospora</taxon>
    </lineage>
</organism>
<reference evidence="10 11" key="1">
    <citation type="submission" date="2018-01" db="EMBL/GenBank/DDBJ databases">
        <title>Draft genome sequence of Jishengella endophytica.</title>
        <authorList>
            <person name="Sahin N."/>
            <person name="Ay H."/>
            <person name="Saygin H."/>
        </authorList>
    </citation>
    <scope>NUCLEOTIDE SEQUENCE [LARGE SCALE GENOMIC DNA]</scope>
    <source>
        <strain evidence="10 11">DSM 45430</strain>
    </source>
</reference>
<dbReference type="InterPro" id="IPR008995">
    <property type="entry name" value="Mo/tungstate-bd_C_term_dom"/>
</dbReference>
<keyword evidence="3 7" id="KW-0547">Nucleotide-binding</keyword>
<evidence type="ECO:0000256" key="6">
    <source>
        <dbReference type="ARBA" id="ARBA00023136"/>
    </source>
</evidence>
<evidence type="ECO:0000256" key="3">
    <source>
        <dbReference type="ARBA" id="ARBA00022741"/>
    </source>
</evidence>
<protein>
    <recommendedName>
        <fullName evidence="7">Spermidine/putrescine import ATP-binding protein PotA</fullName>
        <ecNumber evidence="7">7.6.2.11</ecNumber>
    </recommendedName>
</protein>
<dbReference type="PANTHER" id="PTHR42781">
    <property type="entry name" value="SPERMIDINE/PUTRESCINE IMPORT ATP-BINDING PROTEIN POTA"/>
    <property type="match status" value="1"/>
</dbReference>
<evidence type="ECO:0000256" key="8">
    <source>
        <dbReference type="SAM" id="MobiDB-lite"/>
    </source>
</evidence>
<dbReference type="FunFam" id="3.40.50.300:FF:000133">
    <property type="entry name" value="Spermidine/putrescine import ATP-binding protein PotA"/>
    <property type="match status" value="1"/>
</dbReference>
<dbReference type="SUPFAM" id="SSF50331">
    <property type="entry name" value="MOP-like"/>
    <property type="match status" value="1"/>
</dbReference>
<comment type="similarity">
    <text evidence="7">Belongs to the ABC transporter superfamily. Spermidine/putrescine importer (TC 3.A.1.11.1) family.</text>
</comment>
<dbReference type="Gene3D" id="3.40.50.300">
    <property type="entry name" value="P-loop containing nucleotide triphosphate hydrolases"/>
    <property type="match status" value="1"/>
</dbReference>
<dbReference type="Pfam" id="PF00005">
    <property type="entry name" value="ABC_tran"/>
    <property type="match status" value="1"/>
</dbReference>
<dbReference type="SMART" id="SM00382">
    <property type="entry name" value="AAA"/>
    <property type="match status" value="1"/>
</dbReference>
<evidence type="ECO:0000256" key="4">
    <source>
        <dbReference type="ARBA" id="ARBA00022840"/>
    </source>
</evidence>
<dbReference type="Gene3D" id="2.40.50.100">
    <property type="match status" value="1"/>
</dbReference>
<comment type="catalytic activity">
    <reaction evidence="7">
        <text>ATP + H2O + polyamine-[polyamine-binding protein]Side 1 = ADP + phosphate + polyamineSide 2 + [polyamine-binding protein]Side 1.</text>
        <dbReference type="EC" id="7.6.2.11"/>
    </reaction>
</comment>
<keyword evidence="1 7" id="KW-0813">Transport</keyword>
<dbReference type="OrthoDB" id="9802264at2"/>
<dbReference type="NCBIfam" id="TIGR01187">
    <property type="entry name" value="potA"/>
    <property type="match status" value="1"/>
</dbReference>
<comment type="caution">
    <text evidence="10">The sequence shown here is derived from an EMBL/GenBank/DDBJ whole genome shotgun (WGS) entry which is preliminary data.</text>
</comment>
<feature type="compositionally biased region" description="Basic and acidic residues" evidence="8">
    <location>
        <begin position="371"/>
        <end position="383"/>
    </location>
</feature>
<dbReference type="GO" id="GO:0043190">
    <property type="term" value="C:ATP-binding cassette (ABC) transporter complex"/>
    <property type="evidence" value="ECO:0007669"/>
    <property type="project" value="InterPro"/>
</dbReference>
<evidence type="ECO:0000256" key="1">
    <source>
        <dbReference type="ARBA" id="ARBA00022448"/>
    </source>
</evidence>
<dbReference type="CDD" id="cd03300">
    <property type="entry name" value="ABC_PotA_N"/>
    <property type="match status" value="1"/>
</dbReference>
<evidence type="ECO:0000256" key="2">
    <source>
        <dbReference type="ARBA" id="ARBA00022475"/>
    </source>
</evidence>
<dbReference type="InterPro" id="IPR005893">
    <property type="entry name" value="PotA-like"/>
</dbReference>
<dbReference type="InterPro" id="IPR050093">
    <property type="entry name" value="ABC_SmlMolc_Importer"/>
</dbReference>
<comment type="function">
    <text evidence="7">Part of the ABC transporter complex PotABCD involved in spermidine/putrescine import. Responsible for energy coupling to the transport system.</text>
</comment>
<dbReference type="GO" id="GO:0015594">
    <property type="term" value="F:ABC-type putrescine transporter activity"/>
    <property type="evidence" value="ECO:0007669"/>
    <property type="project" value="InterPro"/>
</dbReference>
<dbReference type="SUPFAM" id="SSF52540">
    <property type="entry name" value="P-loop containing nucleoside triphosphate hydrolases"/>
    <property type="match status" value="1"/>
</dbReference>
<comment type="subunit">
    <text evidence="7">The complex is composed of two ATP-binding proteins (PotA), two transmembrane proteins (PotB and PotC) and a solute-binding protein (PotD).</text>
</comment>
<dbReference type="EMBL" id="POTX01000314">
    <property type="protein sequence ID" value="PZF86399.1"/>
    <property type="molecule type" value="Genomic_DNA"/>
</dbReference>
<gene>
    <name evidence="7" type="primary">potA</name>
    <name evidence="10" type="ORF">C1I93_27740</name>
</gene>
<keyword evidence="6 7" id="KW-0472">Membrane</keyword>